<dbReference type="NCBIfam" id="TIGR01549">
    <property type="entry name" value="HAD-SF-IA-v1"/>
    <property type="match status" value="1"/>
</dbReference>
<name>H0GZD8_SACCK</name>
<dbReference type="InterPro" id="IPR044924">
    <property type="entry name" value="HAD-SF_hydro_IA_REG-2-like_cap"/>
</dbReference>
<proteinExistence type="predicted"/>
<dbReference type="HOGENOM" id="CLU_045011_8_0_1"/>
<protein>
    <submittedName>
        <fullName evidence="1">YMR130W-like protein</fullName>
    </submittedName>
</protein>
<dbReference type="EMBL" id="AGVY01000330">
    <property type="protein sequence ID" value="EHN00849.1"/>
    <property type="molecule type" value="Genomic_DNA"/>
</dbReference>
<sequence>MEQYCIVGRKYGIKTTPSTLTKNFPHVFKKLKEDYPQYGKHSNIKPEEWWSLLIRNVFVPFEIPDEMIDEILMRFEGFDSYFVYPDLIEFLSNLKSRYPNIILGIISNTDPTFYKLLKNIGLYETFADSIYLSYELDLIKPDRAMFQYALDDIIRKNSHLLKMYSREEILQHSFHIGDELKNDLEGAQAAGWTGILLDRSDKYGYLSESVGKASRDEYKLSIDKIDNHSIKTWEASTKQKDTVQLSERKYVVSNFEVLEELFSLNAELFQ</sequence>
<dbReference type="AlphaFoldDB" id="H0GZD8"/>
<dbReference type="PANTHER" id="PTHR46191:SF2">
    <property type="entry name" value="HALOACID DEHALOGENASE-LIKE HYDROLASE DOMAIN-CONTAINING PROTEIN 3"/>
    <property type="match status" value="1"/>
</dbReference>
<dbReference type="GO" id="GO:0016791">
    <property type="term" value="F:phosphatase activity"/>
    <property type="evidence" value="ECO:0007669"/>
    <property type="project" value="UniProtKB-ARBA"/>
</dbReference>
<dbReference type="NCBIfam" id="TIGR02252">
    <property type="entry name" value="DREG-2"/>
    <property type="match status" value="1"/>
</dbReference>
<dbReference type="PANTHER" id="PTHR46191">
    <property type="match status" value="1"/>
</dbReference>
<dbReference type="InterPro" id="IPR011949">
    <property type="entry name" value="HAD-SF_hydro_IA_REG-2-like"/>
</dbReference>
<dbReference type="InterPro" id="IPR051828">
    <property type="entry name" value="HAD-like_hydrolase_domain"/>
</dbReference>
<dbReference type="Proteomes" id="UP000009009">
    <property type="component" value="Unassembled WGS sequence"/>
</dbReference>
<dbReference type="InterPro" id="IPR006439">
    <property type="entry name" value="HAD-SF_hydro_IA"/>
</dbReference>
<keyword evidence="2" id="KW-1185">Reference proteome</keyword>
<dbReference type="Gene3D" id="1.10.150.720">
    <property type="entry name" value="Haloacid dehalogenase-like hydrolase"/>
    <property type="match status" value="1"/>
</dbReference>
<gene>
    <name evidence="1" type="ORF">VIN7_9189</name>
</gene>
<dbReference type="InterPro" id="IPR023214">
    <property type="entry name" value="HAD_sf"/>
</dbReference>
<comment type="caution">
    <text evidence="1">The sequence shown here is derived from an EMBL/GenBank/DDBJ whole genome shotgun (WGS) entry which is preliminary data.</text>
</comment>
<dbReference type="SUPFAM" id="SSF56784">
    <property type="entry name" value="HAD-like"/>
    <property type="match status" value="1"/>
</dbReference>
<dbReference type="PhylomeDB" id="H0GZD8"/>
<accession>H0GZD8</accession>
<evidence type="ECO:0000313" key="2">
    <source>
        <dbReference type="Proteomes" id="UP000009009"/>
    </source>
</evidence>
<dbReference type="Gene3D" id="3.40.50.1000">
    <property type="entry name" value="HAD superfamily/HAD-like"/>
    <property type="match status" value="1"/>
</dbReference>
<dbReference type="Pfam" id="PF00702">
    <property type="entry name" value="Hydrolase"/>
    <property type="match status" value="1"/>
</dbReference>
<dbReference type="OrthoDB" id="444127at2759"/>
<dbReference type="GO" id="GO:0005634">
    <property type="term" value="C:nucleus"/>
    <property type="evidence" value="ECO:0007669"/>
    <property type="project" value="TreeGrafter"/>
</dbReference>
<organism evidence="1 2">
    <name type="scientific">Saccharomyces cerevisiae x Saccharomyces kudriavzevii (strain VIN7)</name>
    <name type="common">Yeast</name>
    <dbReference type="NCBI Taxonomy" id="1095631"/>
    <lineage>
        <taxon>Eukaryota</taxon>
        <taxon>Fungi</taxon>
        <taxon>Dikarya</taxon>
        <taxon>Ascomycota</taxon>
        <taxon>Saccharomycotina</taxon>
        <taxon>Saccharomycetes</taxon>
        <taxon>Saccharomycetales</taxon>
        <taxon>Saccharomycetaceae</taxon>
        <taxon>Saccharomyces</taxon>
    </lineage>
</organism>
<evidence type="ECO:0000313" key="1">
    <source>
        <dbReference type="EMBL" id="EHN00849.1"/>
    </source>
</evidence>
<reference evidence="1 2" key="1">
    <citation type="journal article" date="2012" name="FEMS Yeast Res.">
        <title>The genome sequence of the wine yeast VIN7 reveals an allotriploid hybrid genome with Saccharomyces cerevisiae and Saccharomyces kudriavzevii origins.</title>
        <authorList>
            <person name="Borneman A.R."/>
            <person name="Desany B.A."/>
            <person name="Riches D."/>
            <person name="Affourtit J.P."/>
            <person name="Forgan A.H."/>
            <person name="Pretorius I.S."/>
            <person name="Egholm M."/>
            <person name="Chambers P.J."/>
        </authorList>
    </citation>
    <scope>NUCLEOTIDE SEQUENCE [LARGE SCALE GENOMIC DNA]</scope>
    <source>
        <strain evidence="1 2">VIN7</strain>
    </source>
</reference>
<dbReference type="InterPro" id="IPR036412">
    <property type="entry name" value="HAD-like_sf"/>
</dbReference>